<feature type="binding site" evidence="11 15">
    <location>
        <position position="415"/>
    </location>
    <ligand>
        <name>substrate</name>
    </ligand>
</feature>
<evidence type="ECO:0000256" key="16">
    <source>
        <dbReference type="PIRSR" id="PIRSR000099-4"/>
    </source>
</evidence>
<evidence type="ECO:0000256" key="10">
    <source>
        <dbReference type="ARBA" id="ARBA00049489"/>
    </source>
</evidence>
<dbReference type="SUPFAM" id="SSF53720">
    <property type="entry name" value="ALDH-like"/>
    <property type="match status" value="1"/>
</dbReference>
<dbReference type="InterPro" id="IPR012131">
    <property type="entry name" value="Hstdl_DH"/>
</dbReference>
<reference evidence="18" key="1">
    <citation type="submission" date="2022-12" db="EMBL/GenBank/DDBJ databases">
        <title>Reference genome sequencing for broad-spectrum identification of bacterial and archaeal isolates by mass spectrometry.</title>
        <authorList>
            <person name="Sekiguchi Y."/>
            <person name="Tourlousse D.M."/>
        </authorList>
    </citation>
    <scope>NUCLEOTIDE SEQUENCE</scope>
    <source>
        <strain evidence="18">H2</strain>
    </source>
</reference>
<dbReference type="Gene3D" id="1.20.5.1300">
    <property type="match status" value="1"/>
</dbReference>
<comment type="pathway">
    <text evidence="1 11">Amino-acid biosynthesis; L-histidine biosynthesis; L-histidine from 5-phospho-alpha-D-ribose 1-diphosphate: step 9/9.</text>
</comment>
<dbReference type="NCBIfam" id="TIGR00069">
    <property type="entry name" value="hisD"/>
    <property type="match status" value="1"/>
</dbReference>
<dbReference type="FunFam" id="1.20.5.1300:FF:000002">
    <property type="entry name" value="Histidinol dehydrogenase, chloroplastic"/>
    <property type="match status" value="1"/>
</dbReference>
<evidence type="ECO:0000256" key="7">
    <source>
        <dbReference type="ARBA" id="ARBA00023002"/>
    </source>
</evidence>
<feature type="active site" description="Proton acceptor" evidence="11 13">
    <location>
        <position position="327"/>
    </location>
</feature>
<feature type="binding site" evidence="11 14">
    <location>
        <position position="130"/>
    </location>
    <ligand>
        <name>NAD(+)</name>
        <dbReference type="ChEBI" id="CHEBI:57540"/>
    </ligand>
</feature>
<dbReference type="FunFam" id="3.40.50.1980:FF:000026">
    <property type="entry name" value="Histidinol dehydrogenase"/>
    <property type="match status" value="1"/>
</dbReference>
<feature type="binding site" evidence="11 15">
    <location>
        <position position="420"/>
    </location>
    <ligand>
        <name>substrate</name>
    </ligand>
</feature>
<evidence type="ECO:0000256" key="17">
    <source>
        <dbReference type="RuleBase" id="RU004175"/>
    </source>
</evidence>
<dbReference type="GO" id="GO:0051287">
    <property type="term" value="F:NAD binding"/>
    <property type="evidence" value="ECO:0007669"/>
    <property type="project" value="InterPro"/>
</dbReference>
<dbReference type="AlphaFoldDB" id="A0A9W6G132"/>
<dbReference type="EMBL" id="BSDS01000001">
    <property type="protein sequence ID" value="GLI38423.1"/>
    <property type="molecule type" value="Genomic_DNA"/>
</dbReference>
<feature type="binding site" evidence="11 15">
    <location>
        <position position="237"/>
    </location>
    <ligand>
        <name>substrate</name>
    </ligand>
</feature>
<evidence type="ECO:0000313" key="19">
    <source>
        <dbReference type="Proteomes" id="UP001144352"/>
    </source>
</evidence>
<dbReference type="PIRSF" id="PIRSF000099">
    <property type="entry name" value="Histidinol_dh"/>
    <property type="match status" value="1"/>
</dbReference>
<proteinExistence type="inferred from homology"/>
<feature type="binding site" evidence="11 14">
    <location>
        <position position="191"/>
    </location>
    <ligand>
        <name>NAD(+)</name>
        <dbReference type="ChEBI" id="CHEBI:57540"/>
    </ligand>
</feature>
<accession>A0A9W6G132</accession>
<evidence type="ECO:0000256" key="9">
    <source>
        <dbReference type="ARBA" id="ARBA00023102"/>
    </source>
</evidence>
<dbReference type="InterPro" id="IPR016161">
    <property type="entry name" value="Ald_DH/histidinol_DH"/>
</dbReference>
<evidence type="ECO:0000256" key="6">
    <source>
        <dbReference type="ARBA" id="ARBA00022833"/>
    </source>
</evidence>
<keyword evidence="5 11" id="KW-0479">Metal-binding</keyword>
<keyword evidence="4 11" id="KW-0028">Amino-acid biosynthesis</keyword>
<evidence type="ECO:0000313" key="18">
    <source>
        <dbReference type="EMBL" id="GLI38423.1"/>
    </source>
</evidence>
<comment type="similarity">
    <text evidence="2 11 12 17">Belongs to the histidinol dehydrogenase family.</text>
</comment>
<feature type="binding site" evidence="11 16">
    <location>
        <position position="262"/>
    </location>
    <ligand>
        <name>Zn(2+)</name>
        <dbReference type="ChEBI" id="CHEBI:29105"/>
    </ligand>
</feature>
<organism evidence="18 19">
    <name type="scientific">Geobacter hydrogenophilus</name>
    <dbReference type="NCBI Taxonomy" id="40983"/>
    <lineage>
        <taxon>Bacteria</taxon>
        <taxon>Pseudomonadati</taxon>
        <taxon>Thermodesulfobacteriota</taxon>
        <taxon>Desulfuromonadia</taxon>
        <taxon>Geobacterales</taxon>
        <taxon>Geobacteraceae</taxon>
        <taxon>Geobacter</taxon>
    </lineage>
</organism>
<dbReference type="Gene3D" id="3.40.50.1980">
    <property type="entry name" value="Nitrogenase molybdenum iron protein domain"/>
    <property type="match status" value="2"/>
</dbReference>
<dbReference type="RefSeq" id="WP_214186472.1">
    <property type="nucleotide sequence ID" value="NZ_BSDS01000001.1"/>
</dbReference>
<evidence type="ECO:0000256" key="13">
    <source>
        <dbReference type="PIRSR" id="PIRSR000099-1"/>
    </source>
</evidence>
<comment type="function">
    <text evidence="11">Catalyzes the sequential NAD-dependent oxidations of L-histidinol to L-histidinaldehyde and then to L-histidine.</text>
</comment>
<keyword evidence="8 11" id="KW-0520">NAD</keyword>
<name>A0A9W6G132_9BACT</name>
<evidence type="ECO:0000256" key="4">
    <source>
        <dbReference type="ARBA" id="ARBA00022605"/>
    </source>
</evidence>
<dbReference type="GO" id="GO:0008270">
    <property type="term" value="F:zinc ion binding"/>
    <property type="evidence" value="ECO:0007669"/>
    <property type="project" value="UniProtKB-UniRule"/>
</dbReference>
<dbReference type="Proteomes" id="UP001144352">
    <property type="component" value="Unassembled WGS sequence"/>
</dbReference>
<evidence type="ECO:0000256" key="11">
    <source>
        <dbReference type="HAMAP-Rule" id="MF_01024"/>
    </source>
</evidence>
<keyword evidence="19" id="KW-1185">Reference proteome</keyword>
<feature type="active site" description="Proton acceptor" evidence="11 13">
    <location>
        <position position="328"/>
    </location>
</feature>
<dbReference type="GO" id="GO:0004399">
    <property type="term" value="F:histidinol dehydrogenase activity"/>
    <property type="evidence" value="ECO:0007669"/>
    <property type="project" value="UniProtKB-UniRule"/>
</dbReference>
<dbReference type="InterPro" id="IPR001692">
    <property type="entry name" value="Histidinol_DH_CS"/>
</dbReference>
<feature type="binding site" evidence="11 15">
    <location>
        <position position="328"/>
    </location>
    <ligand>
        <name>substrate</name>
    </ligand>
</feature>
<feature type="binding site" evidence="11 14">
    <location>
        <position position="214"/>
    </location>
    <ligand>
        <name>NAD(+)</name>
        <dbReference type="ChEBI" id="CHEBI:57540"/>
    </ligand>
</feature>
<dbReference type="PANTHER" id="PTHR21256:SF2">
    <property type="entry name" value="HISTIDINE BIOSYNTHESIS TRIFUNCTIONAL PROTEIN"/>
    <property type="match status" value="1"/>
</dbReference>
<feature type="binding site" evidence="11 15">
    <location>
        <position position="262"/>
    </location>
    <ligand>
        <name>substrate</name>
    </ligand>
</feature>
<dbReference type="Pfam" id="PF00815">
    <property type="entry name" value="Histidinol_dh"/>
    <property type="match status" value="1"/>
</dbReference>
<comment type="cofactor">
    <cofactor evidence="11 16">
        <name>Zn(2+)</name>
        <dbReference type="ChEBI" id="CHEBI:29105"/>
    </cofactor>
    <text evidence="11 16">Binds 1 zinc ion per subunit.</text>
</comment>
<sequence length="436" mass="47030">MKFLDIRDTNFNTEFAAILARGEETGREVEQVVLDIIADVRARGDEALLEYTRRFDRLEADSVATLQVTEDEIEYAFARMKDEEIAALKLAVERVARFHEKQKQETWLSTGEPDILLGQMVTPLERVGIYVPGGKASYPSSVIMNAVPARVAGVGEIVMVAPTPGGEINPHVLVAARLSGVDRIFRLGGAQAVAALAYGTATVPKVDKITGPGNIYVATAKKLVFGQVGIDMIAGPSEILVINDGSGTPAHIAADLLSQAEHDELASSILITTDRGFGERVAAEVERQLAELSRETIARKSWETYGAVIVAGSLDEVIAFSNRIAPEHLELAVANPFDLLPKIRNAGAIFLGHFTPEAAGDYLAGPNHTLPTGGTARFFSPLSVDDFVKKSSIVYFSESGLNRLGRDIVRIAELEGLEAHGRSVSVRMKGEGEVRK</sequence>
<dbReference type="HAMAP" id="MF_01024">
    <property type="entry name" value="HisD"/>
    <property type="match status" value="1"/>
</dbReference>
<dbReference type="CDD" id="cd06572">
    <property type="entry name" value="Histidinol_dh"/>
    <property type="match status" value="1"/>
</dbReference>
<feature type="binding site" evidence="11 15">
    <location>
        <position position="361"/>
    </location>
    <ligand>
        <name>substrate</name>
    </ligand>
</feature>
<protein>
    <recommendedName>
        <fullName evidence="3 11">Histidinol dehydrogenase</fullName>
        <shortName evidence="11">HDH</shortName>
        <ecNumber evidence="3 11">1.1.1.23</ecNumber>
    </recommendedName>
</protein>
<feature type="binding site" evidence="11 16">
    <location>
        <position position="361"/>
    </location>
    <ligand>
        <name>Zn(2+)</name>
        <dbReference type="ChEBI" id="CHEBI:29105"/>
    </ligand>
</feature>
<feature type="binding site" evidence="11 16">
    <location>
        <position position="420"/>
    </location>
    <ligand>
        <name>Zn(2+)</name>
        <dbReference type="ChEBI" id="CHEBI:29105"/>
    </ligand>
</feature>
<dbReference type="FunFam" id="3.40.50.1980:FF:000001">
    <property type="entry name" value="Histidinol dehydrogenase"/>
    <property type="match status" value="1"/>
</dbReference>
<dbReference type="InterPro" id="IPR022695">
    <property type="entry name" value="Histidinol_DH_monofunct"/>
</dbReference>
<evidence type="ECO:0000256" key="1">
    <source>
        <dbReference type="ARBA" id="ARBA00004940"/>
    </source>
</evidence>
<feature type="binding site" evidence="11 16">
    <location>
        <position position="259"/>
    </location>
    <ligand>
        <name>Zn(2+)</name>
        <dbReference type="ChEBI" id="CHEBI:29105"/>
    </ligand>
</feature>
<evidence type="ECO:0000256" key="2">
    <source>
        <dbReference type="ARBA" id="ARBA00010178"/>
    </source>
</evidence>
<comment type="catalytic activity">
    <reaction evidence="10 11">
        <text>L-histidinol + 2 NAD(+) + H2O = L-histidine + 2 NADH + 3 H(+)</text>
        <dbReference type="Rhea" id="RHEA:20641"/>
        <dbReference type="ChEBI" id="CHEBI:15377"/>
        <dbReference type="ChEBI" id="CHEBI:15378"/>
        <dbReference type="ChEBI" id="CHEBI:57540"/>
        <dbReference type="ChEBI" id="CHEBI:57595"/>
        <dbReference type="ChEBI" id="CHEBI:57699"/>
        <dbReference type="ChEBI" id="CHEBI:57945"/>
        <dbReference type="EC" id="1.1.1.23"/>
    </reaction>
</comment>
<keyword evidence="7 11" id="KW-0560">Oxidoreductase</keyword>
<dbReference type="PROSITE" id="PS00611">
    <property type="entry name" value="HISOL_DEHYDROGENASE"/>
    <property type="match status" value="1"/>
</dbReference>
<evidence type="ECO:0000256" key="5">
    <source>
        <dbReference type="ARBA" id="ARBA00022723"/>
    </source>
</evidence>
<evidence type="ECO:0000256" key="8">
    <source>
        <dbReference type="ARBA" id="ARBA00023027"/>
    </source>
</evidence>
<dbReference type="PRINTS" id="PR00083">
    <property type="entry name" value="HOLDHDRGNASE"/>
</dbReference>
<dbReference type="GO" id="GO:0000105">
    <property type="term" value="P:L-histidine biosynthetic process"/>
    <property type="evidence" value="ECO:0007669"/>
    <property type="project" value="UniProtKB-UniRule"/>
</dbReference>
<feature type="binding site" evidence="11 15">
    <location>
        <position position="259"/>
    </location>
    <ligand>
        <name>substrate</name>
    </ligand>
</feature>
<evidence type="ECO:0000256" key="15">
    <source>
        <dbReference type="PIRSR" id="PIRSR000099-3"/>
    </source>
</evidence>
<keyword evidence="6 11" id="KW-0862">Zinc</keyword>
<comment type="caution">
    <text evidence="18">The sequence shown here is derived from an EMBL/GenBank/DDBJ whole genome shotgun (WGS) entry which is preliminary data.</text>
</comment>
<dbReference type="EC" id="1.1.1.23" evidence="3 11"/>
<keyword evidence="9 11" id="KW-0368">Histidine biosynthesis</keyword>
<gene>
    <name evidence="11 18" type="primary">hisD</name>
    <name evidence="18" type="ORF">GHYDROH2_19240</name>
</gene>
<evidence type="ECO:0000256" key="14">
    <source>
        <dbReference type="PIRSR" id="PIRSR000099-2"/>
    </source>
</evidence>
<dbReference type="GO" id="GO:0005829">
    <property type="term" value="C:cytosol"/>
    <property type="evidence" value="ECO:0007669"/>
    <property type="project" value="TreeGrafter"/>
</dbReference>
<evidence type="ECO:0000256" key="3">
    <source>
        <dbReference type="ARBA" id="ARBA00012965"/>
    </source>
</evidence>
<dbReference type="PANTHER" id="PTHR21256">
    <property type="entry name" value="HISTIDINOL DEHYDROGENASE HDH"/>
    <property type="match status" value="1"/>
</dbReference>
<evidence type="ECO:0000256" key="12">
    <source>
        <dbReference type="PIRNR" id="PIRNR000099"/>
    </source>
</evidence>